<feature type="transmembrane region" description="Helical" evidence="1">
    <location>
        <begin position="72"/>
        <end position="91"/>
    </location>
</feature>
<sequence length="144" mass="16210">MADENGRRPASLWPLVLLTSFSLLLCFSSYGNPFPFMGTLYQGGIAQRFVFADSLISLYLLLGVLKRQRLTVWLLIGYNLLDICNAWVNLSLIPAAEYARLADSPVPEGELLSSTLLASIALVLMNLYIFRVRREFDNPSPYLF</sequence>
<feature type="transmembrane region" description="Helical" evidence="1">
    <location>
        <begin position="111"/>
        <end position="130"/>
    </location>
</feature>
<evidence type="ECO:0000313" key="3">
    <source>
        <dbReference type="Proteomes" id="UP000641025"/>
    </source>
</evidence>
<protein>
    <submittedName>
        <fullName evidence="2">Uncharacterized protein</fullName>
    </submittedName>
</protein>
<evidence type="ECO:0000256" key="1">
    <source>
        <dbReference type="SAM" id="Phobius"/>
    </source>
</evidence>
<feature type="transmembrane region" description="Helical" evidence="1">
    <location>
        <begin position="12"/>
        <end position="30"/>
    </location>
</feature>
<dbReference type="Proteomes" id="UP000641025">
    <property type="component" value="Unassembled WGS sequence"/>
</dbReference>
<comment type="caution">
    <text evidence="2">The sequence shown here is derived from an EMBL/GenBank/DDBJ whole genome shotgun (WGS) entry which is preliminary data.</text>
</comment>
<keyword evidence="1" id="KW-0812">Transmembrane</keyword>
<evidence type="ECO:0000313" key="2">
    <source>
        <dbReference type="EMBL" id="MBJ6800018.1"/>
    </source>
</evidence>
<organism evidence="2 3">
    <name type="scientific">Geomonas propionica</name>
    <dbReference type="NCBI Taxonomy" id="2798582"/>
    <lineage>
        <taxon>Bacteria</taxon>
        <taxon>Pseudomonadati</taxon>
        <taxon>Thermodesulfobacteriota</taxon>
        <taxon>Desulfuromonadia</taxon>
        <taxon>Geobacterales</taxon>
        <taxon>Geobacteraceae</taxon>
        <taxon>Geomonas</taxon>
    </lineage>
</organism>
<proteinExistence type="predicted"/>
<keyword evidence="3" id="KW-1185">Reference proteome</keyword>
<gene>
    <name evidence="2" type="ORF">JFN90_07695</name>
</gene>
<feature type="transmembrane region" description="Helical" evidence="1">
    <location>
        <begin position="45"/>
        <end position="65"/>
    </location>
</feature>
<dbReference type="RefSeq" id="WP_199394528.1">
    <property type="nucleotide sequence ID" value="NZ_JAEMHK010000004.1"/>
</dbReference>
<name>A0ABS0YQ57_9BACT</name>
<keyword evidence="1" id="KW-0472">Membrane</keyword>
<accession>A0ABS0YQ57</accession>
<dbReference type="EMBL" id="JAEMHK010000004">
    <property type="protein sequence ID" value="MBJ6800018.1"/>
    <property type="molecule type" value="Genomic_DNA"/>
</dbReference>
<keyword evidence="1" id="KW-1133">Transmembrane helix</keyword>
<reference evidence="2 3" key="1">
    <citation type="submission" date="2020-12" db="EMBL/GenBank/DDBJ databases">
        <title>Geomonas sp. Red259, isolated from paddy soil.</title>
        <authorList>
            <person name="Xu Z."/>
            <person name="Zhang Z."/>
            <person name="Masuda Y."/>
            <person name="Itoh H."/>
            <person name="Senoo K."/>
        </authorList>
    </citation>
    <scope>NUCLEOTIDE SEQUENCE [LARGE SCALE GENOMIC DNA]</scope>
    <source>
        <strain evidence="2 3">Red259</strain>
    </source>
</reference>